<evidence type="ECO:0000313" key="1">
    <source>
        <dbReference type="EMBL" id="MCR0981793.1"/>
    </source>
</evidence>
<accession>A0ABT1X122</accession>
<dbReference type="Proteomes" id="UP001524642">
    <property type="component" value="Unassembled WGS sequence"/>
</dbReference>
<evidence type="ECO:0000313" key="2">
    <source>
        <dbReference type="Proteomes" id="UP001524642"/>
    </source>
</evidence>
<organism evidence="1 2">
    <name type="scientific">Roseomonas populi</name>
    <dbReference type="NCBI Taxonomy" id="3121582"/>
    <lineage>
        <taxon>Bacteria</taxon>
        <taxon>Pseudomonadati</taxon>
        <taxon>Pseudomonadota</taxon>
        <taxon>Alphaproteobacteria</taxon>
        <taxon>Acetobacterales</taxon>
        <taxon>Roseomonadaceae</taxon>
        <taxon>Roseomonas</taxon>
    </lineage>
</organism>
<dbReference type="EMBL" id="JANJOU010000003">
    <property type="protein sequence ID" value="MCR0981793.1"/>
    <property type="molecule type" value="Genomic_DNA"/>
</dbReference>
<name>A0ABT1X122_9PROT</name>
<protein>
    <submittedName>
        <fullName evidence="1">Uncharacterized protein</fullName>
    </submittedName>
</protein>
<comment type="caution">
    <text evidence="1">The sequence shown here is derived from an EMBL/GenBank/DDBJ whole genome shotgun (WGS) entry which is preliminary data.</text>
</comment>
<proteinExistence type="predicted"/>
<keyword evidence="2" id="KW-1185">Reference proteome</keyword>
<gene>
    <name evidence="1" type="ORF">NRP21_07000</name>
</gene>
<sequence length="154" mass="16773">MARITYREAAYEAIRACLEAGVADVAVERNRRTLIREGENRVLVLRDGDQSSAPDAVGEDRFTVQGTLEGFVEGEDAEVGDLVSALYGEAAEALLRGPIPLGDGLTEIYPVEGNMDLDLASVTESQTPVGAFYLEFTFDLRVPFGRRFLDTPEA</sequence>
<dbReference type="RefSeq" id="WP_257715455.1">
    <property type="nucleotide sequence ID" value="NZ_JANJOU010000003.1"/>
</dbReference>
<reference evidence="1 2" key="1">
    <citation type="submission" date="2022-06" db="EMBL/GenBank/DDBJ databases">
        <title>Roseomonas CN29.</title>
        <authorList>
            <person name="Cheng Y."/>
            <person name="He X."/>
        </authorList>
    </citation>
    <scope>NUCLEOTIDE SEQUENCE [LARGE SCALE GENOMIC DNA]</scope>
    <source>
        <strain evidence="1 2">CN29</strain>
    </source>
</reference>